<gene>
    <name evidence="2" type="ORF">E1261_43505</name>
</gene>
<dbReference type="Proteomes" id="UP000295075">
    <property type="component" value="Unassembled WGS sequence"/>
</dbReference>
<dbReference type="RefSeq" id="WP_132416031.1">
    <property type="nucleotide sequence ID" value="NZ_SMKA01000433.1"/>
</dbReference>
<organism evidence="2 3">
    <name type="scientific">Kribbella albertanoniae</name>
    <dbReference type="NCBI Taxonomy" id="1266829"/>
    <lineage>
        <taxon>Bacteria</taxon>
        <taxon>Bacillati</taxon>
        <taxon>Actinomycetota</taxon>
        <taxon>Actinomycetes</taxon>
        <taxon>Propionibacteriales</taxon>
        <taxon>Kribbellaceae</taxon>
        <taxon>Kribbella</taxon>
    </lineage>
</organism>
<dbReference type="InterPro" id="IPR000182">
    <property type="entry name" value="GNAT_dom"/>
</dbReference>
<comment type="caution">
    <text evidence="2">The sequence shown here is derived from an EMBL/GenBank/DDBJ whole genome shotgun (WGS) entry which is preliminary data.</text>
</comment>
<dbReference type="Pfam" id="PF00583">
    <property type="entry name" value="Acetyltransf_1"/>
    <property type="match status" value="1"/>
</dbReference>
<sequence>MGIQIRAATPDLLAAAVRKFMGAEPGRTYLDSPGTLAFVAADPEVLGWCWGYHLPRPDGTSMLYLHQFAVDENHRRRGIGKGLLRAFMTAGTRAGATKMFLTTGADNHPARSLYDALGGGLAEQGPTVNYWFVLDR</sequence>
<name>A0A4R4P1A3_9ACTN</name>
<feature type="domain" description="N-acetyltransferase" evidence="1">
    <location>
        <begin position="1"/>
        <end position="136"/>
    </location>
</feature>
<dbReference type="Gene3D" id="3.40.630.30">
    <property type="match status" value="1"/>
</dbReference>
<evidence type="ECO:0000313" key="3">
    <source>
        <dbReference type="Proteomes" id="UP000295075"/>
    </source>
</evidence>
<proteinExistence type="predicted"/>
<dbReference type="PANTHER" id="PTHR43072">
    <property type="entry name" value="N-ACETYLTRANSFERASE"/>
    <property type="match status" value="1"/>
</dbReference>
<reference evidence="2 3" key="1">
    <citation type="submission" date="2019-03" db="EMBL/GenBank/DDBJ databases">
        <title>Draft genome sequences of novel Actinobacteria.</title>
        <authorList>
            <person name="Sahin N."/>
            <person name="Ay H."/>
            <person name="Saygin H."/>
        </authorList>
    </citation>
    <scope>NUCLEOTIDE SEQUENCE [LARGE SCALE GENOMIC DNA]</scope>
    <source>
        <strain evidence="2 3">JCM 30547</strain>
    </source>
</reference>
<evidence type="ECO:0000259" key="1">
    <source>
        <dbReference type="PROSITE" id="PS51186"/>
    </source>
</evidence>
<dbReference type="GO" id="GO:0016747">
    <property type="term" value="F:acyltransferase activity, transferring groups other than amino-acyl groups"/>
    <property type="evidence" value="ECO:0007669"/>
    <property type="project" value="InterPro"/>
</dbReference>
<evidence type="ECO:0000313" key="2">
    <source>
        <dbReference type="EMBL" id="TDC14337.1"/>
    </source>
</evidence>
<accession>A0A4R4P1A3</accession>
<protein>
    <submittedName>
        <fullName evidence="2">GNAT family N-acetyltransferase</fullName>
    </submittedName>
</protein>
<dbReference type="OrthoDB" id="4774939at2"/>
<dbReference type="SUPFAM" id="SSF55729">
    <property type="entry name" value="Acyl-CoA N-acyltransferases (Nat)"/>
    <property type="match status" value="1"/>
</dbReference>
<dbReference type="EMBL" id="SMKA01000433">
    <property type="protein sequence ID" value="TDC14337.1"/>
    <property type="molecule type" value="Genomic_DNA"/>
</dbReference>
<dbReference type="PROSITE" id="PS51186">
    <property type="entry name" value="GNAT"/>
    <property type="match status" value="1"/>
</dbReference>
<dbReference type="AlphaFoldDB" id="A0A4R4P1A3"/>
<dbReference type="InterPro" id="IPR016181">
    <property type="entry name" value="Acyl_CoA_acyltransferase"/>
</dbReference>
<keyword evidence="3" id="KW-1185">Reference proteome</keyword>
<dbReference type="CDD" id="cd04301">
    <property type="entry name" value="NAT_SF"/>
    <property type="match status" value="1"/>
</dbReference>
<keyword evidence="2" id="KW-0808">Transferase</keyword>